<reference evidence="2 3" key="1">
    <citation type="submission" date="2019-05" db="EMBL/GenBank/DDBJ databases">
        <title>Another draft genome of Portunus trituberculatus and its Hox gene families provides insights of decapod evolution.</title>
        <authorList>
            <person name="Jeong J.-H."/>
            <person name="Song I."/>
            <person name="Kim S."/>
            <person name="Choi T."/>
            <person name="Kim D."/>
            <person name="Ryu S."/>
            <person name="Kim W."/>
        </authorList>
    </citation>
    <scope>NUCLEOTIDE SEQUENCE [LARGE SCALE GENOMIC DNA]</scope>
    <source>
        <tissue evidence="2">Muscle</tissue>
    </source>
</reference>
<keyword evidence="3" id="KW-1185">Reference proteome</keyword>
<protein>
    <submittedName>
        <fullName evidence="2">Uncharacterized protein</fullName>
    </submittedName>
</protein>
<evidence type="ECO:0000313" key="3">
    <source>
        <dbReference type="Proteomes" id="UP000324222"/>
    </source>
</evidence>
<proteinExistence type="predicted"/>
<comment type="caution">
    <text evidence="2">The sequence shown here is derived from an EMBL/GenBank/DDBJ whole genome shotgun (WGS) entry which is preliminary data.</text>
</comment>
<gene>
    <name evidence="2" type="ORF">E2C01_024098</name>
</gene>
<sequence length="134" mass="14782">MCLCLAHKPPRPPPRPLPMPRFTPPPHTAPTTTTPNDSCTNSLPHLSPISLFLHLLTPALRLLSQRLLSLHIFSLGSSQLLCTLLPSPPRDARPRPSPGRLVPQTVPGNTPLFMSRLYTPFSFPILILCATPRF</sequence>
<dbReference type="AlphaFoldDB" id="A0A5B7EBS5"/>
<name>A0A5B7EBS5_PORTR</name>
<dbReference type="Proteomes" id="UP000324222">
    <property type="component" value="Unassembled WGS sequence"/>
</dbReference>
<evidence type="ECO:0000256" key="1">
    <source>
        <dbReference type="SAM" id="MobiDB-lite"/>
    </source>
</evidence>
<dbReference type="EMBL" id="VSRR010002326">
    <property type="protein sequence ID" value="MPC30829.1"/>
    <property type="molecule type" value="Genomic_DNA"/>
</dbReference>
<organism evidence="2 3">
    <name type="scientific">Portunus trituberculatus</name>
    <name type="common">Swimming crab</name>
    <name type="synonym">Neptunus trituberculatus</name>
    <dbReference type="NCBI Taxonomy" id="210409"/>
    <lineage>
        <taxon>Eukaryota</taxon>
        <taxon>Metazoa</taxon>
        <taxon>Ecdysozoa</taxon>
        <taxon>Arthropoda</taxon>
        <taxon>Crustacea</taxon>
        <taxon>Multicrustacea</taxon>
        <taxon>Malacostraca</taxon>
        <taxon>Eumalacostraca</taxon>
        <taxon>Eucarida</taxon>
        <taxon>Decapoda</taxon>
        <taxon>Pleocyemata</taxon>
        <taxon>Brachyura</taxon>
        <taxon>Eubrachyura</taxon>
        <taxon>Portunoidea</taxon>
        <taxon>Portunidae</taxon>
        <taxon>Portuninae</taxon>
        <taxon>Portunus</taxon>
    </lineage>
</organism>
<evidence type="ECO:0000313" key="2">
    <source>
        <dbReference type="EMBL" id="MPC30829.1"/>
    </source>
</evidence>
<accession>A0A5B7EBS5</accession>
<feature type="region of interest" description="Disordered" evidence="1">
    <location>
        <begin position="8"/>
        <end position="40"/>
    </location>
</feature>
<feature type="compositionally biased region" description="Pro residues" evidence="1">
    <location>
        <begin position="11"/>
        <end position="28"/>
    </location>
</feature>